<protein>
    <submittedName>
        <fullName evidence="2">Uncharacterized protein</fullName>
    </submittedName>
</protein>
<dbReference type="AlphaFoldDB" id="A0AAV7PKG8"/>
<gene>
    <name evidence="2" type="ORF">NDU88_006305</name>
</gene>
<name>A0AAV7PKG8_PLEWA</name>
<accession>A0AAV7PKG8</accession>
<comment type="caution">
    <text evidence="2">The sequence shown here is derived from an EMBL/GenBank/DDBJ whole genome shotgun (WGS) entry which is preliminary data.</text>
</comment>
<proteinExistence type="predicted"/>
<evidence type="ECO:0000256" key="1">
    <source>
        <dbReference type="SAM" id="MobiDB-lite"/>
    </source>
</evidence>
<keyword evidence="3" id="KW-1185">Reference proteome</keyword>
<feature type="region of interest" description="Disordered" evidence="1">
    <location>
        <begin position="1"/>
        <end position="42"/>
    </location>
</feature>
<organism evidence="2 3">
    <name type="scientific">Pleurodeles waltl</name>
    <name type="common">Iberian ribbed newt</name>
    <dbReference type="NCBI Taxonomy" id="8319"/>
    <lineage>
        <taxon>Eukaryota</taxon>
        <taxon>Metazoa</taxon>
        <taxon>Chordata</taxon>
        <taxon>Craniata</taxon>
        <taxon>Vertebrata</taxon>
        <taxon>Euteleostomi</taxon>
        <taxon>Amphibia</taxon>
        <taxon>Batrachia</taxon>
        <taxon>Caudata</taxon>
        <taxon>Salamandroidea</taxon>
        <taxon>Salamandridae</taxon>
        <taxon>Pleurodelinae</taxon>
        <taxon>Pleurodeles</taxon>
    </lineage>
</organism>
<dbReference type="EMBL" id="JANPWB010000011">
    <property type="protein sequence ID" value="KAJ1127912.1"/>
    <property type="molecule type" value="Genomic_DNA"/>
</dbReference>
<evidence type="ECO:0000313" key="2">
    <source>
        <dbReference type="EMBL" id="KAJ1127912.1"/>
    </source>
</evidence>
<reference evidence="2" key="1">
    <citation type="journal article" date="2022" name="bioRxiv">
        <title>Sequencing and chromosome-scale assembly of the giantPleurodeles waltlgenome.</title>
        <authorList>
            <person name="Brown T."/>
            <person name="Elewa A."/>
            <person name="Iarovenko S."/>
            <person name="Subramanian E."/>
            <person name="Araus A.J."/>
            <person name="Petzold A."/>
            <person name="Susuki M."/>
            <person name="Suzuki K.-i.T."/>
            <person name="Hayashi T."/>
            <person name="Toyoda A."/>
            <person name="Oliveira C."/>
            <person name="Osipova E."/>
            <person name="Leigh N.D."/>
            <person name="Simon A."/>
            <person name="Yun M.H."/>
        </authorList>
    </citation>
    <scope>NUCLEOTIDE SEQUENCE</scope>
    <source>
        <strain evidence="2">20211129_DDA</strain>
        <tissue evidence="2">Liver</tissue>
    </source>
</reference>
<sequence>MTHCVEVRSGRVGDRTERQAAHTVTPEESALERRQRPAPITQRVPTVAVLFKNPQDHGGEVEDRPRAVLCPVWRESGTAALACEALHSSLTHDALRWSEKGPGR</sequence>
<evidence type="ECO:0000313" key="3">
    <source>
        <dbReference type="Proteomes" id="UP001066276"/>
    </source>
</evidence>
<feature type="compositionally biased region" description="Basic and acidic residues" evidence="1">
    <location>
        <begin position="1"/>
        <end position="20"/>
    </location>
</feature>
<dbReference type="Proteomes" id="UP001066276">
    <property type="component" value="Chromosome 7"/>
</dbReference>